<keyword evidence="2" id="KW-1185">Reference proteome</keyword>
<proteinExistence type="predicted"/>
<sequence>MELVMNLYKNCIKHLHFKSTYYQSHYMNVSEPPKMTTRQWNLDISIFSGYPLSFSPVDAGFSFSEESEIFTMFEAWKEQSLLLAQPMCEEKKLIVRLSFCLW</sequence>
<accession>A0A5E4R0K3</accession>
<evidence type="ECO:0000313" key="2">
    <source>
        <dbReference type="Proteomes" id="UP000324832"/>
    </source>
</evidence>
<gene>
    <name evidence="1" type="ORF">LSINAPIS_LOCUS13767</name>
</gene>
<reference evidence="1 2" key="1">
    <citation type="submission" date="2017-07" db="EMBL/GenBank/DDBJ databases">
        <authorList>
            <person name="Talla V."/>
            <person name="Backstrom N."/>
        </authorList>
    </citation>
    <scope>NUCLEOTIDE SEQUENCE [LARGE SCALE GENOMIC DNA]</scope>
</reference>
<protein>
    <submittedName>
        <fullName evidence="1">Uncharacterized protein</fullName>
    </submittedName>
</protein>
<dbReference type="Proteomes" id="UP000324832">
    <property type="component" value="Unassembled WGS sequence"/>
</dbReference>
<organism evidence="1 2">
    <name type="scientific">Leptidea sinapis</name>
    <dbReference type="NCBI Taxonomy" id="189913"/>
    <lineage>
        <taxon>Eukaryota</taxon>
        <taxon>Metazoa</taxon>
        <taxon>Ecdysozoa</taxon>
        <taxon>Arthropoda</taxon>
        <taxon>Hexapoda</taxon>
        <taxon>Insecta</taxon>
        <taxon>Pterygota</taxon>
        <taxon>Neoptera</taxon>
        <taxon>Endopterygota</taxon>
        <taxon>Lepidoptera</taxon>
        <taxon>Glossata</taxon>
        <taxon>Ditrysia</taxon>
        <taxon>Papilionoidea</taxon>
        <taxon>Pieridae</taxon>
        <taxon>Dismorphiinae</taxon>
        <taxon>Leptidea</taxon>
    </lineage>
</organism>
<evidence type="ECO:0000313" key="1">
    <source>
        <dbReference type="EMBL" id="VVD03873.1"/>
    </source>
</evidence>
<dbReference type="EMBL" id="FZQP02006811">
    <property type="protein sequence ID" value="VVD03873.1"/>
    <property type="molecule type" value="Genomic_DNA"/>
</dbReference>
<dbReference type="AlphaFoldDB" id="A0A5E4R0K3"/>
<name>A0A5E4R0K3_9NEOP</name>